<reference evidence="2 3" key="1">
    <citation type="submission" date="2019-04" db="EMBL/GenBank/DDBJ databases">
        <title>Natronospirillum operosus gen. nov., sp. nov., a haloalkaliphilic satellite isolated from decaying biomass of laboratory culture of cyanobacterium Geitlerinema sp. and proposal of Natronospirillaceae fam. nov. and Saccharospirillaceae fam. nov.</title>
        <authorList>
            <person name="Kevbrin V."/>
            <person name="Boltyanskaya Y."/>
            <person name="Koziaeva V."/>
            <person name="Grouzdev D.S."/>
            <person name="Park M."/>
            <person name="Cho J."/>
        </authorList>
    </citation>
    <scope>NUCLEOTIDE SEQUENCE [LARGE SCALE GENOMIC DNA]</scope>
    <source>
        <strain evidence="2 3">G-116</strain>
    </source>
</reference>
<dbReference type="OrthoDB" id="9772976at2"/>
<dbReference type="InterPro" id="IPR003034">
    <property type="entry name" value="SAP_dom"/>
</dbReference>
<organism evidence="2 3">
    <name type="scientific">Natronospirillum operosum</name>
    <dbReference type="NCBI Taxonomy" id="2759953"/>
    <lineage>
        <taxon>Bacteria</taxon>
        <taxon>Pseudomonadati</taxon>
        <taxon>Pseudomonadota</taxon>
        <taxon>Gammaproteobacteria</taxon>
        <taxon>Oceanospirillales</taxon>
        <taxon>Natronospirillaceae</taxon>
        <taxon>Natronospirillum</taxon>
    </lineage>
</organism>
<evidence type="ECO:0000313" key="3">
    <source>
        <dbReference type="Proteomes" id="UP000297475"/>
    </source>
</evidence>
<dbReference type="Pfam" id="PF10923">
    <property type="entry name" value="BrxC_BrxD"/>
    <property type="match status" value="1"/>
</dbReference>
<dbReference type="AlphaFoldDB" id="A0A4Z0WDC5"/>
<feature type="domain" description="SAP" evidence="1">
    <location>
        <begin position="262"/>
        <end position="296"/>
    </location>
</feature>
<dbReference type="InterPro" id="IPR027417">
    <property type="entry name" value="P-loop_NTPase"/>
</dbReference>
<evidence type="ECO:0000313" key="2">
    <source>
        <dbReference type="EMBL" id="TGG95040.1"/>
    </source>
</evidence>
<dbReference type="PROSITE" id="PS50800">
    <property type="entry name" value="SAP"/>
    <property type="match status" value="2"/>
</dbReference>
<name>A0A4Z0WDC5_9GAMM</name>
<gene>
    <name evidence="2" type="ORF">E4656_01020</name>
</gene>
<sequence>MAERKGGVVNIIEVLKQSTDEGLDHLAKDKLDEVANVRLPRIIVEQEIAAALGSFSYVAGVLSASYPPTYAFLKLLMEEPDHAVSAAGFRERVLRRTDELTVWVESGAGLPGHKDYGLYRTMLAAAWEDEQRVNESEARMLEALREALGMSMREHLLIEHHPEIRRLWDGSKAYESARNYLLSRGIVLALDEQYILADEVRLQIRRYWGMELHDADYRVLLDQLTGAHLRGALEAHGLPLSGSKDERIERLVQGLISPSSVLEMLSLADLKDLARGLGMQVSLVKAELVSRIIAHFDHPPEHTDAEEEVVQEVEEEPPRKLGAEELYGLLSTFSGNLLYEMLAALGLPRSGTKADRISRLVESPYSEYTMFQQLRRKDLVAICRKMNLPIYGLKDEVIERLCAAPAPEEEEALEAAVVTDSVMPVAAEEDQPALQESGRDKAVSASAVPGFEYAFQNYPMLAEDQQVMLALTREARSLTERDVQRVAERHGLGWMLPKAHMAELLRKLAEVGPPPIRIRSAGSSNIYEWVDGAESSAERLDKWAARDIIDALRQGVVPERNLEMMYVGQEEARRHMREQFNYVATGRSAFKFIRGAYGSGKSFMMAWLRDAALDSGFAVATVRVSAEMSLANLADFYLGMMDGLRVPEKRSASGLSDILEAWLLTMQRRTEQVEGISSRNPQDRARLVTLVRERIQEQLSQLASLDAGLAPALGAFYEARMAGNEELAMQARAWLRGDRSLPNSALRQIGVRGSLEPEQVLPRLRALLEIIEVTHLRGLVILIDELELVRRRPHKGTRDQAYETLRALIDEVGENRLPRCLLVSTGTDTFFDDRRYGLASYEALYHRVCAPELTESFNSVRQPVIRLEGLNRERLIELATRARSIHARAYHWEAEQRLPDRDLQALVDKWTEFGGDCIDRLPRPFLRQLVHVLDICEENPQIQASECFADPEEDPEANEALMRLITE</sequence>
<accession>A0A4Z0WDC5</accession>
<dbReference type="EMBL" id="SRMF01000001">
    <property type="protein sequence ID" value="TGG95040.1"/>
    <property type="molecule type" value="Genomic_DNA"/>
</dbReference>
<feature type="domain" description="SAP" evidence="1">
    <location>
        <begin position="221"/>
        <end position="255"/>
    </location>
</feature>
<proteinExistence type="predicted"/>
<evidence type="ECO:0000259" key="1">
    <source>
        <dbReference type="PROSITE" id="PS50800"/>
    </source>
</evidence>
<dbReference type="Proteomes" id="UP000297475">
    <property type="component" value="Unassembled WGS sequence"/>
</dbReference>
<comment type="caution">
    <text evidence="2">The sequence shown here is derived from an EMBL/GenBank/DDBJ whole genome shotgun (WGS) entry which is preliminary data.</text>
</comment>
<protein>
    <recommendedName>
        <fullName evidence="1">SAP domain-containing protein</fullName>
    </recommendedName>
</protein>
<dbReference type="SMART" id="SM00513">
    <property type="entry name" value="SAP"/>
    <property type="match status" value="4"/>
</dbReference>
<keyword evidence="3" id="KW-1185">Reference proteome</keyword>
<dbReference type="InterPro" id="IPR021228">
    <property type="entry name" value="BrxD"/>
</dbReference>
<dbReference type="SUPFAM" id="SSF52540">
    <property type="entry name" value="P-loop containing nucleoside triphosphate hydrolases"/>
    <property type="match status" value="1"/>
</dbReference>